<dbReference type="InterPro" id="IPR032466">
    <property type="entry name" value="Metal_Hydrolase"/>
</dbReference>
<name>A0A2A4K5F4_HELVI</name>
<organism evidence="13">
    <name type="scientific">Heliothis virescens</name>
    <name type="common">Tobacco budworm moth</name>
    <dbReference type="NCBI Taxonomy" id="7102"/>
    <lineage>
        <taxon>Eukaryota</taxon>
        <taxon>Metazoa</taxon>
        <taxon>Ecdysozoa</taxon>
        <taxon>Arthropoda</taxon>
        <taxon>Hexapoda</taxon>
        <taxon>Insecta</taxon>
        <taxon>Pterygota</taxon>
        <taxon>Neoptera</taxon>
        <taxon>Endopterygota</taxon>
        <taxon>Lepidoptera</taxon>
        <taxon>Glossata</taxon>
        <taxon>Ditrysia</taxon>
        <taxon>Noctuoidea</taxon>
        <taxon>Noctuidae</taxon>
        <taxon>Heliothinae</taxon>
        <taxon>Heliothis</taxon>
    </lineage>
</organism>
<comment type="caution">
    <text evidence="13">The sequence shown here is derived from an EMBL/GenBank/DDBJ whole genome shotgun (WGS) entry which is preliminary data.</text>
</comment>
<comment type="subcellular location">
    <subcellularLocation>
        <location evidence="2">Secreted</location>
    </subcellularLocation>
</comment>
<dbReference type="InterPro" id="IPR013659">
    <property type="entry name" value="A_deaminase_N"/>
</dbReference>
<comment type="cofactor">
    <cofactor evidence="1">
        <name>Zn(2+)</name>
        <dbReference type="ChEBI" id="CHEBI:29105"/>
    </cofactor>
</comment>
<evidence type="ECO:0000259" key="11">
    <source>
        <dbReference type="Pfam" id="PF00962"/>
    </source>
</evidence>
<keyword evidence="7" id="KW-0479">Metal-binding</keyword>
<dbReference type="GO" id="GO:0005615">
    <property type="term" value="C:extracellular space"/>
    <property type="evidence" value="ECO:0007669"/>
    <property type="project" value="InterPro"/>
</dbReference>
<dbReference type="InterPro" id="IPR006331">
    <property type="entry name" value="ADGF"/>
</dbReference>
<comment type="similarity">
    <text evidence="3">Belongs to the metallo-dependent hydrolases superfamily. Adenosine and AMP deaminases family. ADGF subfamily.</text>
</comment>
<dbReference type="PANTHER" id="PTHR11409">
    <property type="entry name" value="ADENOSINE DEAMINASE"/>
    <property type="match status" value="1"/>
</dbReference>
<keyword evidence="9" id="KW-0378">Hydrolase</keyword>
<dbReference type="InterPro" id="IPR001365">
    <property type="entry name" value="A_deaminase_dom"/>
</dbReference>
<dbReference type="FunFam" id="3.20.20.140:FF:000017">
    <property type="entry name" value="Adenosine deaminase 2"/>
    <property type="match status" value="1"/>
</dbReference>
<evidence type="ECO:0000256" key="1">
    <source>
        <dbReference type="ARBA" id="ARBA00001947"/>
    </source>
</evidence>
<dbReference type="GO" id="GO:0006154">
    <property type="term" value="P:adenosine catabolic process"/>
    <property type="evidence" value="ECO:0007669"/>
    <property type="project" value="InterPro"/>
</dbReference>
<evidence type="ECO:0000256" key="8">
    <source>
        <dbReference type="ARBA" id="ARBA00022729"/>
    </source>
</evidence>
<dbReference type="AlphaFoldDB" id="A0A2A4K5F4"/>
<dbReference type="Pfam" id="PF08451">
    <property type="entry name" value="A_deaminase_N"/>
    <property type="match status" value="1"/>
</dbReference>
<keyword evidence="8" id="KW-0732">Signal</keyword>
<evidence type="ECO:0000256" key="7">
    <source>
        <dbReference type="ARBA" id="ARBA00022723"/>
    </source>
</evidence>
<dbReference type="PANTHER" id="PTHR11409:SF39">
    <property type="entry name" value="ADENOSINE DEAMINASE 2"/>
    <property type="match status" value="1"/>
</dbReference>
<evidence type="ECO:0000256" key="9">
    <source>
        <dbReference type="ARBA" id="ARBA00022801"/>
    </source>
</evidence>
<evidence type="ECO:0000313" key="13">
    <source>
        <dbReference type="EMBL" id="PCG78912.1"/>
    </source>
</evidence>
<sequence length="512" mass="58650">MFKLAYIIASLITLDARIIPNKYNEERQALLNEETLTAVGGKVHLNTNETIANDILMRWKMKELNASHNNPQYFNYSKHYFSYKKDLESSKVYQIIKKMPKGAALHLHNTLLLHADVMVQFTYEDHLYACHEDDAMVFHFSETTPDLPCLTEWSLVSQLRNSSGNVAAFDAQLKNYFTMYRENGEDYKSVDINTVWKRFRKVSRAIGSFISYRPIREKYWYETLKQFYNDNVMYIEIRSGVYSLYELNGTKHDKKYLMDLIKNVTNQFIADHPDFIGVKVIIAQSRARNADQVLEVLNMTRRLKAEMPDFIAGFDLVGQEDKGKPLTEFLPVLSEAKDEINLYLHAGETVWQGTSADENLIDAILLGSKRIGHGYALTKHPRLMTAVIQKDIALEVNVISNAVLALVQDVRNHPLASYLAMGLPVVLSSDDPGAWSAKPLTDDFFVAFMGIASQHADLRLLKQLALNSITYSSLECERKERLLNVFKARWDKFVEDVISDPLLADKHDLIDT</sequence>
<evidence type="ECO:0000256" key="4">
    <source>
        <dbReference type="ARBA" id="ARBA00012784"/>
    </source>
</evidence>
<evidence type="ECO:0000256" key="5">
    <source>
        <dbReference type="ARBA" id="ARBA00018099"/>
    </source>
</evidence>
<evidence type="ECO:0000256" key="6">
    <source>
        <dbReference type="ARBA" id="ARBA00022525"/>
    </source>
</evidence>
<accession>A0A2A4K5F4</accession>
<gene>
    <name evidence="13" type="ORF">B5V51_2745</name>
</gene>
<dbReference type="InterPro" id="IPR006330">
    <property type="entry name" value="Ado/ade_deaminase"/>
</dbReference>
<evidence type="ECO:0000256" key="2">
    <source>
        <dbReference type="ARBA" id="ARBA00004613"/>
    </source>
</evidence>
<dbReference type="NCBIfam" id="TIGR01431">
    <property type="entry name" value="adm_rel"/>
    <property type="match status" value="1"/>
</dbReference>
<protein>
    <recommendedName>
        <fullName evidence="5">Adenosine deaminase</fullName>
        <ecNumber evidence="4">3.5.4.4</ecNumber>
    </recommendedName>
</protein>
<keyword evidence="6" id="KW-0964">Secreted</keyword>
<evidence type="ECO:0000256" key="10">
    <source>
        <dbReference type="ARBA" id="ARBA00047764"/>
    </source>
</evidence>
<dbReference type="Gene3D" id="3.20.20.140">
    <property type="entry name" value="Metal-dependent hydrolases"/>
    <property type="match status" value="1"/>
</dbReference>
<proteinExistence type="inferred from homology"/>
<feature type="domain" description="Adenosine deaminase" evidence="11">
    <location>
        <begin position="218"/>
        <end position="484"/>
    </location>
</feature>
<dbReference type="GO" id="GO:0004000">
    <property type="term" value="F:adenosine deaminase activity"/>
    <property type="evidence" value="ECO:0007669"/>
    <property type="project" value="InterPro"/>
</dbReference>
<evidence type="ECO:0000259" key="12">
    <source>
        <dbReference type="Pfam" id="PF08451"/>
    </source>
</evidence>
<reference evidence="13" key="1">
    <citation type="submission" date="2017-09" db="EMBL/GenBank/DDBJ databases">
        <title>Contemporary evolution of a Lepidopteran species, Heliothis virescens, in response to modern agricultural practices.</title>
        <authorList>
            <person name="Fritz M.L."/>
            <person name="Deyonke A.M."/>
            <person name="Papanicolaou A."/>
            <person name="Micinski S."/>
            <person name="Westbrook J."/>
            <person name="Gould F."/>
        </authorList>
    </citation>
    <scope>NUCLEOTIDE SEQUENCE [LARGE SCALE GENOMIC DNA]</scope>
    <source>
        <strain evidence="13">HvINT-</strain>
        <tissue evidence="13">Whole body</tissue>
    </source>
</reference>
<feature type="domain" description="Adenosine/AMP deaminase N-terminal" evidence="12">
    <location>
        <begin position="17"/>
        <end position="96"/>
    </location>
</feature>
<dbReference type="GO" id="GO:0046872">
    <property type="term" value="F:metal ion binding"/>
    <property type="evidence" value="ECO:0007669"/>
    <property type="project" value="UniProtKB-KW"/>
</dbReference>
<dbReference type="GO" id="GO:0046103">
    <property type="term" value="P:inosine biosynthetic process"/>
    <property type="evidence" value="ECO:0007669"/>
    <property type="project" value="TreeGrafter"/>
</dbReference>
<dbReference type="Pfam" id="PF00962">
    <property type="entry name" value="A_deaminase"/>
    <property type="match status" value="1"/>
</dbReference>
<evidence type="ECO:0000256" key="3">
    <source>
        <dbReference type="ARBA" id="ARBA00006083"/>
    </source>
</evidence>
<comment type="catalytic activity">
    <reaction evidence="10">
        <text>adenosine + H2O + H(+) = inosine + NH4(+)</text>
        <dbReference type="Rhea" id="RHEA:24408"/>
        <dbReference type="ChEBI" id="CHEBI:15377"/>
        <dbReference type="ChEBI" id="CHEBI:15378"/>
        <dbReference type="ChEBI" id="CHEBI:16335"/>
        <dbReference type="ChEBI" id="CHEBI:17596"/>
        <dbReference type="ChEBI" id="CHEBI:28938"/>
        <dbReference type="EC" id="3.5.4.4"/>
    </reaction>
</comment>
<dbReference type="SUPFAM" id="SSF51556">
    <property type="entry name" value="Metallo-dependent hydrolases"/>
    <property type="match status" value="1"/>
</dbReference>
<dbReference type="STRING" id="7102.A0A2A4K5F4"/>
<dbReference type="EMBL" id="NWSH01000164">
    <property type="protein sequence ID" value="PCG78912.1"/>
    <property type="molecule type" value="Genomic_DNA"/>
</dbReference>
<dbReference type="EC" id="3.5.4.4" evidence="4"/>